<name>A0A940ICA0_9PROT</name>
<dbReference type="Proteomes" id="UP000721442">
    <property type="component" value="Unassembled WGS sequence"/>
</dbReference>
<dbReference type="Gene3D" id="3.10.129.10">
    <property type="entry name" value="Hotdog Thioesterase"/>
    <property type="match status" value="1"/>
</dbReference>
<reference evidence="2" key="1">
    <citation type="submission" date="2020-10" db="EMBL/GenBank/DDBJ databases">
        <authorList>
            <person name="Gilroy R."/>
        </authorList>
    </citation>
    <scope>NUCLEOTIDE SEQUENCE</scope>
    <source>
        <strain evidence="2">B1-16210</strain>
    </source>
</reference>
<dbReference type="EC" id="4.2.1.59" evidence="2"/>
<dbReference type="NCBIfam" id="NF000582">
    <property type="entry name" value="PRK00006.1"/>
    <property type="match status" value="1"/>
</dbReference>
<dbReference type="SUPFAM" id="SSF54637">
    <property type="entry name" value="Thioesterase/thiol ester dehydrase-isomerase"/>
    <property type="match status" value="1"/>
</dbReference>
<organism evidence="2 3">
    <name type="scientific">Candidatus Enterousia excrementavium</name>
    <dbReference type="NCBI Taxonomy" id="2840789"/>
    <lineage>
        <taxon>Bacteria</taxon>
        <taxon>Pseudomonadati</taxon>
        <taxon>Pseudomonadota</taxon>
        <taxon>Alphaproteobacteria</taxon>
        <taxon>Candidatus Enterousia</taxon>
    </lineage>
</organism>
<proteinExistence type="predicted"/>
<comment type="caution">
    <text evidence="2">The sequence shown here is derived from an EMBL/GenBank/DDBJ whole genome shotgun (WGS) entry which is preliminary data.</text>
</comment>
<dbReference type="InterPro" id="IPR013114">
    <property type="entry name" value="FabA_FabZ"/>
</dbReference>
<dbReference type="Pfam" id="PF07977">
    <property type="entry name" value="FabA"/>
    <property type="match status" value="1"/>
</dbReference>
<protein>
    <submittedName>
        <fullName evidence="2">3-hydroxyacyl-ACP dehydratase FabZ</fullName>
        <ecNumber evidence="2">4.2.1.59</ecNumber>
    </submittedName>
</protein>
<reference evidence="2" key="2">
    <citation type="journal article" date="2021" name="PeerJ">
        <title>Extensive microbial diversity within the chicken gut microbiome revealed by metagenomics and culture.</title>
        <authorList>
            <person name="Gilroy R."/>
            <person name="Ravi A."/>
            <person name="Getino M."/>
            <person name="Pursley I."/>
            <person name="Horton D.L."/>
            <person name="Alikhan N.F."/>
            <person name="Baker D."/>
            <person name="Gharbi K."/>
            <person name="Hall N."/>
            <person name="Watson M."/>
            <person name="Adriaenssens E.M."/>
            <person name="Foster-Nyarko E."/>
            <person name="Jarju S."/>
            <person name="Secka A."/>
            <person name="Antonio M."/>
            <person name="Oren A."/>
            <person name="Chaudhuri R.R."/>
            <person name="La Ragione R."/>
            <person name="Hildebrand F."/>
            <person name="Pallen M.J."/>
        </authorList>
    </citation>
    <scope>NUCLEOTIDE SEQUENCE</scope>
    <source>
        <strain evidence="2">B1-16210</strain>
    </source>
</reference>
<dbReference type="PANTHER" id="PTHR30272">
    <property type="entry name" value="3-HYDROXYACYL-[ACYL-CARRIER-PROTEIN] DEHYDRATASE"/>
    <property type="match status" value="1"/>
</dbReference>
<keyword evidence="1 2" id="KW-0456">Lyase</keyword>
<dbReference type="InterPro" id="IPR029069">
    <property type="entry name" value="HotDog_dom_sf"/>
</dbReference>
<sequence>MIDAKGIEKVIPHRGAMRLIDEIREYNETSGVGIKYVRDDEFWCAGHFPGSPIMPGVLTIEALAQTACFIALARMGVNDGKTLGYFTTMEKIKFSHFVKPGDVLELHVELIMSKMRLYKFHGIAMVSGKKVSEATFTAIMDSHNPLEKNV</sequence>
<evidence type="ECO:0000313" key="2">
    <source>
        <dbReference type="EMBL" id="MBO8407329.1"/>
    </source>
</evidence>
<gene>
    <name evidence="2" type="primary">fabZ</name>
    <name evidence="2" type="ORF">IAC77_02610</name>
</gene>
<dbReference type="AlphaFoldDB" id="A0A940ICA0"/>
<evidence type="ECO:0000256" key="1">
    <source>
        <dbReference type="ARBA" id="ARBA00023239"/>
    </source>
</evidence>
<dbReference type="PANTHER" id="PTHR30272:SF1">
    <property type="entry name" value="3-HYDROXYACYL-[ACYL-CARRIER-PROTEIN] DEHYDRATASE"/>
    <property type="match status" value="1"/>
</dbReference>
<dbReference type="CDD" id="cd01288">
    <property type="entry name" value="FabZ"/>
    <property type="match status" value="1"/>
</dbReference>
<dbReference type="GO" id="GO:0019171">
    <property type="term" value="F:(3R)-hydroxyacyl-[acyl-carrier-protein] dehydratase activity"/>
    <property type="evidence" value="ECO:0007669"/>
    <property type="project" value="UniProtKB-EC"/>
</dbReference>
<accession>A0A940ICA0</accession>
<evidence type="ECO:0000313" key="3">
    <source>
        <dbReference type="Proteomes" id="UP000721442"/>
    </source>
</evidence>
<dbReference type="EMBL" id="JADINE010000032">
    <property type="protein sequence ID" value="MBO8407329.1"/>
    <property type="molecule type" value="Genomic_DNA"/>
</dbReference>